<sequence length="1727" mass="194685">MEWNGIENEHEFYSAYFFSESLGSTLKAKLDAWKEEESKAAESAAKAEEGGKAKRLLAPGHALRLEARQRLAEFEEIRAEADPIERLNAARKTIRGMMEALRIPAFESVETVRPMGDDRMPLPLLGAFGHKTADGTAGDPVLWVLDATEGVLKGDEDDKDPLAMHVDLRQFNELPELTAKAKENFADDWGKLVANVVFQAERPPRWVILAAPETWVLVDRTKYGRRAVLRFNWKDLFVRREASVLDVCGALLCSESMTSVEGSVLLDDVDETAHKEAYGVSESLKKSLREAIELLGNEAARQIVAKRRARGEGIWSDESLAANLTVECLRYMYRILFLLFVESRKELKYAPVDNLAYRSGYSFESLRDLELVPLVTDEDREGRFLHDSITKLVSFYAEGTTEKAPSLETKKGEKKAAEPGTNFTAEAFLIEPLRGTLFDMSRTPLLNRVVFPNAVLQKVIRLMSLSRGEKRARTGRISYAHLGINQLGAVYEALLSYRGFFAKEDLYEVHPAGEAVNQFEAGYFVTASELDHYNDDEKVYVTTPEGEKKLKVYPKETFIYRLTGRDREKSASYYTPELLTQCVVKYTIAEYVKTVLEKLPDDKARAEKILSLKICEPAMGSAAFLNEAVNQLAVLYMDYAQKAANERLSQETYSAELQRVKMFMADNCVFGVDLNPVAVELAEVSLWLNALSSDRFVPWFNLQLKSGNSLIGCRRRVFTKDDVSSGAWREKGPVDIGSKTLGANQIWQFLLPDPGMAAYDDKDVKAIYRAKFDTLSKNRRAFISKRFKEEELVELLALSDKAEKLWDSLAKKLRKLRADTTDPYDIYGHKAPRTGKELSYEEKNALVLATIRGDGTAGSGEALRLKMAMDYWCALWFWPIEKAEIFPTREEFLFDMGNILSSEVLGTNEPSYAQGLWGEKKESVAEDGYGRVNVDRIVVEGTALAVACDVAKRYRFFHWPLEFADVFLPEENKEAGFDLTFGNPPWMRPQWNSRLVVGDYLPYVYFRQESSSTIRSMLLEKDQSNRTLLERLPELEHRWLSEYEECAGSQNFLGSASIYPEAKGGAVNLFKLFLPLSWANAAPEGVQGFLHPPTNFTETNGKSLRKASYTRLHFAAQFDNVLKLFADVNNHTSYLVAVYGPATTDIDATAIMNVYHPKTIDESFRDLGTEIKEGTKTTKGDWNLKGAKGRLLHLNGETLKEIARVFSDDPEAPVLPTIHTESMLRILEKFGCLGRRISSLGESYAISNMWNETTSRKDGTIVEFPKLETRTPETEPILNGPHIHLGNPFFKSPDNPCISNKAWSPIDLTAISMDYLPRVKYERLCDEDEYARRQQKFPDKDTAFDEHWRLAYREMVGTDSERTLTGAIVPPGVACVNTVNMLSTSDRTELLSLASSFVSLPMDAYVRQLGKGHLLPALMSGLPLLHYGARQDAAFARVLALNCLTDPYSELWQDHFRETFTSLEWTQTRPGVENAFWANLTSDLKRECGLRNDLERRQALLELDVLTAQVMGLTLDELLALYRMQFAVMRGYERDTWYDQKGRIVFTPNGNGLRGVGLPRKARASDAKDGIYYAKNLKPVDARGLGFEDVHDMKEGEFVTKTFLDASLTDEPVERTIRYEAPFFKVDREADYRIAWAYFEEKYGTVDAAVLQAYTPEPSAQPESSSEEDAKVEKASKTTKASKGKDKAKSASKSTSKAKSTKKKAETVAAALSEQEAKEEPVQGTLF</sequence>
<comment type="catalytic activity">
    <reaction evidence="4">
        <text>a 2'-deoxyadenosine in DNA + S-adenosyl-L-methionine = an N(6)-methyl-2'-deoxyadenosine in DNA + S-adenosyl-L-homocysteine + H(+)</text>
        <dbReference type="Rhea" id="RHEA:15197"/>
        <dbReference type="Rhea" id="RHEA-COMP:12418"/>
        <dbReference type="Rhea" id="RHEA-COMP:12419"/>
        <dbReference type="ChEBI" id="CHEBI:15378"/>
        <dbReference type="ChEBI" id="CHEBI:57856"/>
        <dbReference type="ChEBI" id="CHEBI:59789"/>
        <dbReference type="ChEBI" id="CHEBI:90615"/>
        <dbReference type="ChEBI" id="CHEBI:90616"/>
        <dbReference type="EC" id="2.1.1.72"/>
    </reaction>
</comment>
<gene>
    <name evidence="6" type="ORF">SUTMEG_11960</name>
</gene>
<accession>A0A2Z6IA01</accession>
<dbReference type="InterPro" id="IPR050953">
    <property type="entry name" value="N4_N6_ade-DNA_methylase"/>
</dbReference>
<dbReference type="EC" id="2.1.1.72" evidence="1"/>
<dbReference type="Proteomes" id="UP000271003">
    <property type="component" value="Chromosome"/>
</dbReference>
<protein>
    <recommendedName>
        <fullName evidence="1">site-specific DNA-methyltransferase (adenine-specific)</fullName>
        <ecNumber evidence="1">2.1.1.72</ecNumber>
    </recommendedName>
</protein>
<evidence type="ECO:0000256" key="3">
    <source>
        <dbReference type="ARBA" id="ARBA00022679"/>
    </source>
</evidence>
<dbReference type="Gene3D" id="3.40.50.150">
    <property type="entry name" value="Vaccinia Virus protein VP39"/>
    <property type="match status" value="2"/>
</dbReference>
<evidence type="ECO:0000256" key="2">
    <source>
        <dbReference type="ARBA" id="ARBA00022603"/>
    </source>
</evidence>
<dbReference type="RefSeq" id="WP_120176930.1">
    <property type="nucleotide sequence ID" value="NZ_AP018786.1"/>
</dbReference>
<dbReference type="OrthoDB" id="9784823at2"/>
<dbReference type="PANTHER" id="PTHR33841:SF1">
    <property type="entry name" value="DNA METHYLTRANSFERASE A"/>
    <property type="match status" value="1"/>
</dbReference>
<name>A0A2Z6IA01_9BURK</name>
<dbReference type="EMBL" id="AP018786">
    <property type="protein sequence ID" value="BBF23305.1"/>
    <property type="molecule type" value="Genomic_DNA"/>
</dbReference>
<evidence type="ECO:0000256" key="5">
    <source>
        <dbReference type="SAM" id="MobiDB-lite"/>
    </source>
</evidence>
<feature type="region of interest" description="Disordered" evidence="5">
    <location>
        <begin position="1656"/>
        <end position="1727"/>
    </location>
</feature>
<proteinExistence type="predicted"/>
<keyword evidence="2" id="KW-0489">Methyltransferase</keyword>
<dbReference type="KEGG" id="sutt:SUTMEG_11960"/>
<dbReference type="InterPro" id="IPR029063">
    <property type="entry name" value="SAM-dependent_MTases_sf"/>
</dbReference>
<dbReference type="SUPFAM" id="SSF53335">
    <property type="entry name" value="S-adenosyl-L-methionine-dependent methyltransferases"/>
    <property type="match status" value="1"/>
</dbReference>
<dbReference type="GO" id="GO:0009007">
    <property type="term" value="F:site-specific DNA-methyltransferase (adenine-specific) activity"/>
    <property type="evidence" value="ECO:0007669"/>
    <property type="project" value="UniProtKB-EC"/>
</dbReference>
<reference evidence="6 7" key="1">
    <citation type="journal article" date="2018" name="Int. J. Syst. Evol. Microbiol.">
        <title>Mesosutterella multiformis gen. nov., sp. nov., a member of the family Sutterellaceae and Sutterella megalosphaeroides sp. nov., isolated from human faeces.</title>
        <authorList>
            <person name="Sakamoto M."/>
            <person name="Ikeyama N."/>
            <person name="Kunihiro T."/>
            <person name="Iino T."/>
            <person name="Yuki M."/>
            <person name="Ohkuma M."/>
        </authorList>
    </citation>
    <scope>NUCLEOTIDE SEQUENCE [LARGE SCALE GENOMIC DNA]</scope>
    <source>
        <strain evidence="6 7">6FBBBH3</strain>
    </source>
</reference>
<organism evidence="6 7">
    <name type="scientific">Sutterella megalosphaeroides</name>
    <dbReference type="NCBI Taxonomy" id="2494234"/>
    <lineage>
        <taxon>Bacteria</taxon>
        <taxon>Pseudomonadati</taxon>
        <taxon>Pseudomonadota</taxon>
        <taxon>Betaproteobacteria</taxon>
        <taxon>Burkholderiales</taxon>
        <taxon>Sutterellaceae</taxon>
        <taxon>Sutterella</taxon>
    </lineage>
</organism>
<dbReference type="REBASE" id="258063">
    <property type="entry name" value="SspBBH3ORF11960P"/>
</dbReference>
<evidence type="ECO:0000313" key="7">
    <source>
        <dbReference type="Proteomes" id="UP000271003"/>
    </source>
</evidence>
<keyword evidence="7" id="KW-1185">Reference proteome</keyword>
<evidence type="ECO:0000256" key="4">
    <source>
        <dbReference type="ARBA" id="ARBA00047942"/>
    </source>
</evidence>
<dbReference type="GO" id="GO:0032259">
    <property type="term" value="P:methylation"/>
    <property type="evidence" value="ECO:0007669"/>
    <property type="project" value="UniProtKB-KW"/>
</dbReference>
<keyword evidence="3" id="KW-0808">Transferase</keyword>
<evidence type="ECO:0000313" key="6">
    <source>
        <dbReference type="EMBL" id="BBF23305.1"/>
    </source>
</evidence>
<evidence type="ECO:0000256" key="1">
    <source>
        <dbReference type="ARBA" id="ARBA00011900"/>
    </source>
</evidence>
<dbReference type="PANTHER" id="PTHR33841">
    <property type="entry name" value="DNA METHYLTRANSFERASE YEEA-RELATED"/>
    <property type="match status" value="1"/>
</dbReference>